<feature type="transmembrane region" description="Helical" evidence="7">
    <location>
        <begin position="94"/>
        <end position="114"/>
    </location>
</feature>
<dbReference type="PANTHER" id="PTHR10332:SF10">
    <property type="entry name" value="EQUILIBRATIVE NUCLEOSIDE TRANSPORTER 4"/>
    <property type="match status" value="1"/>
</dbReference>
<keyword evidence="6 7" id="KW-0472">Membrane</keyword>
<evidence type="ECO:0000256" key="4">
    <source>
        <dbReference type="ARBA" id="ARBA00022692"/>
    </source>
</evidence>
<name>A0A146KIZ2_9EUKA</name>
<feature type="transmembrane region" description="Helical" evidence="7">
    <location>
        <begin position="29"/>
        <end position="54"/>
    </location>
</feature>
<evidence type="ECO:0000313" key="8">
    <source>
        <dbReference type="EMBL" id="JAP96407.1"/>
    </source>
</evidence>
<evidence type="ECO:0000256" key="3">
    <source>
        <dbReference type="ARBA" id="ARBA00022448"/>
    </source>
</evidence>
<dbReference type="InterPro" id="IPR002259">
    <property type="entry name" value="Eqnu_transpt"/>
</dbReference>
<evidence type="ECO:0000256" key="6">
    <source>
        <dbReference type="ARBA" id="ARBA00023136"/>
    </source>
</evidence>
<reference evidence="8" key="1">
    <citation type="submission" date="2015-07" db="EMBL/GenBank/DDBJ databases">
        <title>Adaptation to a free-living lifestyle via gene acquisitions in the diplomonad Trepomonas sp. PC1.</title>
        <authorList>
            <person name="Xu F."/>
            <person name="Jerlstrom-Hultqvist J."/>
            <person name="Kolisko M."/>
            <person name="Simpson A.G.B."/>
            <person name="Roger A.J."/>
            <person name="Svard S.G."/>
            <person name="Andersson J.O."/>
        </authorList>
    </citation>
    <scope>NUCLEOTIDE SEQUENCE</scope>
    <source>
        <strain evidence="8">PC1</strain>
    </source>
</reference>
<dbReference type="EMBL" id="GDID01000199">
    <property type="protein sequence ID" value="JAP96407.1"/>
    <property type="molecule type" value="Transcribed_RNA"/>
</dbReference>
<dbReference type="GO" id="GO:0005337">
    <property type="term" value="F:nucleoside transmembrane transporter activity"/>
    <property type="evidence" value="ECO:0007669"/>
    <property type="project" value="InterPro"/>
</dbReference>
<comment type="similarity">
    <text evidence="2">Belongs to the SLC29A/ENT transporter (TC 2.A.57) family.</text>
</comment>
<organism evidence="8">
    <name type="scientific">Trepomonas sp. PC1</name>
    <dbReference type="NCBI Taxonomy" id="1076344"/>
    <lineage>
        <taxon>Eukaryota</taxon>
        <taxon>Metamonada</taxon>
        <taxon>Diplomonadida</taxon>
        <taxon>Hexamitidae</taxon>
        <taxon>Hexamitinae</taxon>
        <taxon>Trepomonas</taxon>
    </lineage>
</organism>
<comment type="subcellular location">
    <subcellularLocation>
        <location evidence="1">Membrane</location>
        <topology evidence="1">Multi-pass membrane protein</topology>
    </subcellularLocation>
</comment>
<gene>
    <name evidence="8" type="ORF">TPC1_10272</name>
</gene>
<feature type="transmembrane region" description="Helical" evidence="7">
    <location>
        <begin position="61"/>
        <end position="82"/>
    </location>
</feature>
<keyword evidence="3" id="KW-0813">Transport</keyword>
<feature type="transmembrane region" description="Helical" evidence="7">
    <location>
        <begin position="367"/>
        <end position="387"/>
    </location>
</feature>
<feature type="transmembrane region" description="Helical" evidence="7">
    <location>
        <begin position="402"/>
        <end position="424"/>
    </location>
</feature>
<dbReference type="Pfam" id="PF01733">
    <property type="entry name" value="Nucleoside_tran"/>
    <property type="match status" value="1"/>
</dbReference>
<accession>A0A146KIZ2</accession>
<keyword evidence="4 7" id="KW-0812">Transmembrane</keyword>
<evidence type="ECO:0000256" key="7">
    <source>
        <dbReference type="SAM" id="Phobius"/>
    </source>
</evidence>
<evidence type="ECO:0000256" key="5">
    <source>
        <dbReference type="ARBA" id="ARBA00022989"/>
    </source>
</evidence>
<feature type="non-terminal residue" evidence="8">
    <location>
        <position position="468"/>
    </location>
</feature>
<dbReference type="GO" id="GO:0005886">
    <property type="term" value="C:plasma membrane"/>
    <property type="evidence" value="ECO:0007669"/>
    <property type="project" value="TreeGrafter"/>
</dbReference>
<dbReference type="InterPro" id="IPR036259">
    <property type="entry name" value="MFS_trans_sf"/>
</dbReference>
<keyword evidence="5 7" id="KW-1133">Transmembrane helix</keyword>
<feature type="transmembrane region" description="Helical" evidence="7">
    <location>
        <begin position="164"/>
        <end position="188"/>
    </location>
</feature>
<feature type="transmembrane region" description="Helical" evidence="7">
    <location>
        <begin position="335"/>
        <end position="355"/>
    </location>
</feature>
<evidence type="ECO:0000256" key="1">
    <source>
        <dbReference type="ARBA" id="ARBA00004141"/>
    </source>
</evidence>
<proteinExistence type="inferred from homology"/>
<evidence type="ECO:0000256" key="2">
    <source>
        <dbReference type="ARBA" id="ARBA00007965"/>
    </source>
</evidence>
<dbReference type="PANTHER" id="PTHR10332">
    <property type="entry name" value="EQUILIBRATIVE NUCLEOSIDE TRANSPORTER"/>
    <property type="match status" value="1"/>
</dbReference>
<feature type="non-terminal residue" evidence="8">
    <location>
        <position position="1"/>
    </location>
</feature>
<feature type="transmembrane region" description="Helical" evidence="7">
    <location>
        <begin position="5"/>
        <end position="23"/>
    </location>
</feature>
<protein>
    <submittedName>
        <fullName evidence="8">Equilibrative nucleoside transporter family protein</fullName>
    </submittedName>
</protein>
<sequence length="468" mass="52907">LKFLIFISLGFGTYIVFFCLMAQTNYWTFFYGGQILTIISTVYSVAEMVGSFLIMPIEKKFSARFFGTGFLLISAVSLIVIIPMKYIQNMTAKLIVTMVPVFLCGIASSMNYPVLIAMSSKLDSSLASALQIGSGVCAITFQLLEDFISLLVPEVEDKKIYERNLILNAAIYYTIAVLVLISCFLLLLQTEKLFPLCKILSAKNQQILDEETMKLLGEDVKCEDSTFQKSKDPKPQTQISVTKNQTELLNKEIIKVCKTNEEVNSINQENKPELLSGELNGDVTKPKKTVLERIWFFGLSTAISQLLYGMFFPLFVIQVPHWHLVESEGKRTNDLLNLVVLTVNIFCDFFGRVLASFSFVRKIKISVTISICYLRIGLAVLFVLFNFPQYDGSTRPVICSDFLFYSMLILFSTSMAYIQTCGFMRYQELLDTEAEKTRGSYIMNLFMQTGLFVGAISTIGLMRLFKSE</sequence>
<dbReference type="AlphaFoldDB" id="A0A146KIZ2"/>
<feature type="transmembrane region" description="Helical" evidence="7">
    <location>
        <begin position="294"/>
        <end position="315"/>
    </location>
</feature>
<feature type="transmembrane region" description="Helical" evidence="7">
    <location>
        <begin position="445"/>
        <end position="465"/>
    </location>
</feature>
<dbReference type="SUPFAM" id="SSF103473">
    <property type="entry name" value="MFS general substrate transporter"/>
    <property type="match status" value="1"/>
</dbReference>